<dbReference type="GO" id="GO:0015833">
    <property type="term" value="P:peptide transport"/>
    <property type="evidence" value="ECO:0007669"/>
    <property type="project" value="TreeGrafter"/>
</dbReference>
<dbReference type="InterPro" id="IPR019546">
    <property type="entry name" value="TAT_signal_bac_arc"/>
</dbReference>
<dbReference type="InterPro" id="IPR006311">
    <property type="entry name" value="TAT_signal"/>
</dbReference>
<name>A0A1Y5RX44_9RHOB</name>
<dbReference type="GO" id="GO:0043190">
    <property type="term" value="C:ATP-binding cassette (ABC) transporter complex"/>
    <property type="evidence" value="ECO:0007669"/>
    <property type="project" value="InterPro"/>
</dbReference>
<dbReference type="SUPFAM" id="SSF53850">
    <property type="entry name" value="Periplasmic binding protein-like II"/>
    <property type="match status" value="1"/>
</dbReference>
<dbReference type="Gene3D" id="3.40.190.10">
    <property type="entry name" value="Periplasmic binding protein-like II"/>
    <property type="match status" value="1"/>
</dbReference>
<dbReference type="PIRSF" id="PIRSF002741">
    <property type="entry name" value="MppA"/>
    <property type="match status" value="1"/>
</dbReference>
<dbReference type="NCBIfam" id="TIGR01409">
    <property type="entry name" value="TAT_signal_seq"/>
    <property type="match status" value="1"/>
</dbReference>
<dbReference type="Pfam" id="PF00496">
    <property type="entry name" value="SBP_bac_5"/>
    <property type="match status" value="1"/>
</dbReference>
<organism evidence="6 7">
    <name type="scientific">Falsiruegeria litorea R37</name>
    <dbReference type="NCBI Taxonomy" id="1200284"/>
    <lineage>
        <taxon>Bacteria</taxon>
        <taxon>Pseudomonadati</taxon>
        <taxon>Pseudomonadota</taxon>
        <taxon>Alphaproteobacteria</taxon>
        <taxon>Rhodobacterales</taxon>
        <taxon>Roseobacteraceae</taxon>
        <taxon>Falsiruegeria</taxon>
    </lineage>
</organism>
<dbReference type="PANTHER" id="PTHR30290">
    <property type="entry name" value="PERIPLASMIC BINDING COMPONENT OF ABC TRANSPORTER"/>
    <property type="match status" value="1"/>
</dbReference>
<evidence type="ECO:0000256" key="3">
    <source>
        <dbReference type="ARBA" id="ARBA00022448"/>
    </source>
</evidence>
<evidence type="ECO:0000313" key="7">
    <source>
        <dbReference type="Proteomes" id="UP000193077"/>
    </source>
</evidence>
<gene>
    <name evidence="6" type="primary">dppA_1</name>
    <name evidence="6" type="ORF">TRL7639_00934</name>
</gene>
<feature type="domain" description="Solute-binding protein family 5" evidence="5">
    <location>
        <begin position="100"/>
        <end position="449"/>
    </location>
</feature>
<evidence type="ECO:0000256" key="2">
    <source>
        <dbReference type="ARBA" id="ARBA00005695"/>
    </source>
</evidence>
<dbReference type="CDD" id="cd08503">
    <property type="entry name" value="PBP2_NikA_DppA_OppA_like_17"/>
    <property type="match status" value="1"/>
</dbReference>
<protein>
    <submittedName>
        <fullName evidence="6">Periplasmic dipeptide transport protein</fullName>
    </submittedName>
</protein>
<keyword evidence="3" id="KW-0813">Transport</keyword>
<keyword evidence="4" id="KW-0732">Signal</keyword>
<dbReference type="RefSeq" id="WP_085794603.1">
    <property type="nucleotide sequence ID" value="NZ_FWFO01000001.1"/>
</dbReference>
<reference evidence="6 7" key="1">
    <citation type="submission" date="2017-03" db="EMBL/GenBank/DDBJ databases">
        <authorList>
            <person name="Afonso C.L."/>
            <person name="Miller P.J."/>
            <person name="Scott M.A."/>
            <person name="Spackman E."/>
            <person name="Goraichik I."/>
            <person name="Dimitrov K.M."/>
            <person name="Suarez D.L."/>
            <person name="Swayne D.E."/>
        </authorList>
    </citation>
    <scope>NUCLEOTIDE SEQUENCE [LARGE SCALE GENOMIC DNA]</scope>
    <source>
        <strain evidence="6 7">CECT 7639</strain>
    </source>
</reference>
<dbReference type="PROSITE" id="PS51318">
    <property type="entry name" value="TAT"/>
    <property type="match status" value="1"/>
</dbReference>
<dbReference type="Proteomes" id="UP000193077">
    <property type="component" value="Unassembled WGS sequence"/>
</dbReference>
<proteinExistence type="inferred from homology"/>
<dbReference type="EMBL" id="FWFO01000001">
    <property type="protein sequence ID" value="SLN26181.1"/>
    <property type="molecule type" value="Genomic_DNA"/>
</dbReference>
<dbReference type="Gene3D" id="3.90.76.10">
    <property type="entry name" value="Dipeptide-binding Protein, Domain 1"/>
    <property type="match status" value="1"/>
</dbReference>
<dbReference type="GO" id="GO:1904680">
    <property type="term" value="F:peptide transmembrane transporter activity"/>
    <property type="evidence" value="ECO:0007669"/>
    <property type="project" value="TreeGrafter"/>
</dbReference>
<comment type="subcellular location">
    <subcellularLocation>
        <location evidence="1">Periplasm</location>
    </subcellularLocation>
</comment>
<evidence type="ECO:0000256" key="4">
    <source>
        <dbReference type="ARBA" id="ARBA00022729"/>
    </source>
</evidence>
<accession>A0A1Y5RX44</accession>
<dbReference type="InterPro" id="IPR039424">
    <property type="entry name" value="SBP_5"/>
</dbReference>
<dbReference type="GO" id="GO:0030288">
    <property type="term" value="C:outer membrane-bounded periplasmic space"/>
    <property type="evidence" value="ECO:0007669"/>
    <property type="project" value="UniProtKB-ARBA"/>
</dbReference>
<keyword evidence="7" id="KW-1185">Reference proteome</keyword>
<dbReference type="InterPro" id="IPR030678">
    <property type="entry name" value="Peptide/Ni-bd"/>
</dbReference>
<comment type="similarity">
    <text evidence="2">Belongs to the bacterial solute-binding protein 5 family.</text>
</comment>
<evidence type="ECO:0000259" key="5">
    <source>
        <dbReference type="Pfam" id="PF00496"/>
    </source>
</evidence>
<dbReference type="Gene3D" id="3.10.105.10">
    <property type="entry name" value="Dipeptide-binding Protein, Domain 3"/>
    <property type="match status" value="1"/>
</dbReference>
<dbReference type="InterPro" id="IPR000914">
    <property type="entry name" value="SBP_5_dom"/>
</dbReference>
<dbReference type="PANTHER" id="PTHR30290:SF10">
    <property type="entry name" value="PERIPLASMIC OLIGOPEPTIDE-BINDING PROTEIN-RELATED"/>
    <property type="match status" value="1"/>
</dbReference>
<dbReference type="OrthoDB" id="9803988at2"/>
<evidence type="ECO:0000256" key="1">
    <source>
        <dbReference type="ARBA" id="ARBA00004418"/>
    </source>
</evidence>
<sequence>MPDYTRFEFLKRELSENRLSRRGFLQQASALGLMAAVPAGLIGSQAQAATPNKGGNFRIGVGGGSTTDSLDPATYANAFSQTLGSTIHSSLTEVGTDSTLQSAVAESWEASSDATAWTFKIRSGVTAHNGKTIDANDVIASLNHHRGESTSSAKPFLDPVTNISAPDANTVVIELNGGNADFPFILSDFRLVIMPSDGGSVEVAARDGIGVGPYKLESFDPGVRARTSRNDNFYGDGQNFDSVEFITIADSTARTNALVSGDVDYIDRVDLNTVHLLKRQSGITVQEVKGMQHYTLPMNITTNPFTDNNIRLALKHGIDREAVVKTVLRGYGSVGNDHPISSANRFFNSELAQRTYDPDKAKHYLKQADLDSLTVGIHPSDAAFAGAVDTAVLYKEHAAPAGITLDVVREPADGYWSNVWMKKPWSFSYWNGSPIEDRTLTTAYEGGAAWNESFMDFPDFNELLVAARSELDTAKRKDMYWQLQAILNERGGSVIPMFASYVSAHSNKVAHADQVAKHADMDGYKIANRWWFT</sequence>
<evidence type="ECO:0000313" key="6">
    <source>
        <dbReference type="EMBL" id="SLN26181.1"/>
    </source>
</evidence>
<dbReference type="AlphaFoldDB" id="A0A1Y5RX44"/>